<protein>
    <submittedName>
        <fullName evidence="1">Uncharacterized protein</fullName>
    </submittedName>
</protein>
<keyword evidence="2" id="KW-1185">Reference proteome</keyword>
<dbReference type="AlphaFoldDB" id="A0AA40EGP3"/>
<name>A0AA40EGP3_9PEZI</name>
<gene>
    <name evidence="1" type="ORF">B0T21DRAFT_362457</name>
</gene>
<comment type="caution">
    <text evidence="1">The sequence shown here is derived from an EMBL/GenBank/DDBJ whole genome shotgun (WGS) entry which is preliminary data.</text>
</comment>
<dbReference type="EMBL" id="JAUKTV010000004">
    <property type="protein sequence ID" value="KAK0739355.1"/>
    <property type="molecule type" value="Genomic_DNA"/>
</dbReference>
<reference evidence="1" key="1">
    <citation type="submission" date="2023-06" db="EMBL/GenBank/DDBJ databases">
        <title>Genome-scale phylogeny and comparative genomics of the fungal order Sordariales.</title>
        <authorList>
            <consortium name="Lawrence Berkeley National Laboratory"/>
            <person name="Hensen N."/>
            <person name="Bonometti L."/>
            <person name="Westerberg I."/>
            <person name="Brannstrom I.O."/>
            <person name="Guillou S."/>
            <person name="Cros-Aarteil S."/>
            <person name="Calhoun S."/>
            <person name="Haridas S."/>
            <person name="Kuo A."/>
            <person name="Mondo S."/>
            <person name="Pangilinan J."/>
            <person name="Riley R."/>
            <person name="Labutti K."/>
            <person name="Andreopoulos B."/>
            <person name="Lipzen A."/>
            <person name="Chen C."/>
            <person name="Yanf M."/>
            <person name="Daum C."/>
            <person name="Ng V."/>
            <person name="Clum A."/>
            <person name="Steindorff A."/>
            <person name="Ohm R."/>
            <person name="Martin F."/>
            <person name="Silar P."/>
            <person name="Natvig D."/>
            <person name="Lalanne C."/>
            <person name="Gautier V."/>
            <person name="Ament-Velasquez S.L."/>
            <person name="Kruys A."/>
            <person name="Hutchinson M.I."/>
            <person name="Powell A.J."/>
            <person name="Barry K."/>
            <person name="Miller A.N."/>
            <person name="Grigoriev I.V."/>
            <person name="Debuchy R."/>
            <person name="Gladieux P."/>
            <person name="Thoren M.H."/>
            <person name="Johannesson H."/>
        </authorList>
    </citation>
    <scope>NUCLEOTIDE SEQUENCE</scope>
    <source>
        <strain evidence="1">CBS 540.89</strain>
    </source>
</reference>
<dbReference type="Proteomes" id="UP001172159">
    <property type="component" value="Unassembled WGS sequence"/>
</dbReference>
<proteinExistence type="predicted"/>
<evidence type="ECO:0000313" key="1">
    <source>
        <dbReference type="EMBL" id="KAK0739355.1"/>
    </source>
</evidence>
<organism evidence="1 2">
    <name type="scientific">Apiosordaria backusii</name>
    <dbReference type="NCBI Taxonomy" id="314023"/>
    <lineage>
        <taxon>Eukaryota</taxon>
        <taxon>Fungi</taxon>
        <taxon>Dikarya</taxon>
        <taxon>Ascomycota</taxon>
        <taxon>Pezizomycotina</taxon>
        <taxon>Sordariomycetes</taxon>
        <taxon>Sordariomycetidae</taxon>
        <taxon>Sordariales</taxon>
        <taxon>Lasiosphaeriaceae</taxon>
        <taxon>Apiosordaria</taxon>
    </lineage>
</organism>
<accession>A0AA40EGP3</accession>
<sequence length="105" mass="11851">MPAVDPSCSEVAEPEDSDHCDLIDVAPQFDSDTEEGCVDAFDDAMGLEAPRWDEDNAKPKPVYTWVHPDPECCVCLSFHVDNRILSVAQRDAYPVRRQKESEFSY</sequence>
<evidence type="ECO:0000313" key="2">
    <source>
        <dbReference type="Proteomes" id="UP001172159"/>
    </source>
</evidence>